<organism evidence="2 3">
    <name type="scientific">Dibothriocephalus latus</name>
    <name type="common">Fish tapeworm</name>
    <name type="synonym">Diphyllobothrium latum</name>
    <dbReference type="NCBI Taxonomy" id="60516"/>
    <lineage>
        <taxon>Eukaryota</taxon>
        <taxon>Metazoa</taxon>
        <taxon>Spiralia</taxon>
        <taxon>Lophotrochozoa</taxon>
        <taxon>Platyhelminthes</taxon>
        <taxon>Cestoda</taxon>
        <taxon>Eucestoda</taxon>
        <taxon>Diphyllobothriidea</taxon>
        <taxon>Diphyllobothriidae</taxon>
        <taxon>Dibothriocephalus</taxon>
    </lineage>
</organism>
<evidence type="ECO:0000313" key="3">
    <source>
        <dbReference type="Proteomes" id="UP000281553"/>
    </source>
</evidence>
<dbReference type="Proteomes" id="UP000281553">
    <property type="component" value="Unassembled WGS sequence"/>
</dbReference>
<evidence type="ECO:0000256" key="1">
    <source>
        <dbReference type="SAM" id="MobiDB-lite"/>
    </source>
</evidence>
<evidence type="ECO:0000313" key="2">
    <source>
        <dbReference type="EMBL" id="VDN14951.1"/>
    </source>
</evidence>
<feature type="compositionally biased region" description="Low complexity" evidence="1">
    <location>
        <begin position="95"/>
        <end position="104"/>
    </location>
</feature>
<keyword evidence="3" id="KW-1185">Reference proteome</keyword>
<accession>A0A3P7MAM6</accession>
<dbReference type="EMBL" id="UYRU01060911">
    <property type="protein sequence ID" value="VDN14951.1"/>
    <property type="molecule type" value="Genomic_DNA"/>
</dbReference>
<dbReference type="AlphaFoldDB" id="A0A3P7MAM6"/>
<feature type="region of interest" description="Disordered" evidence="1">
    <location>
        <begin position="46"/>
        <end position="110"/>
    </location>
</feature>
<reference evidence="2 3" key="1">
    <citation type="submission" date="2018-11" db="EMBL/GenBank/DDBJ databases">
        <authorList>
            <consortium name="Pathogen Informatics"/>
        </authorList>
    </citation>
    <scope>NUCLEOTIDE SEQUENCE [LARGE SCALE GENOMIC DNA]</scope>
</reference>
<name>A0A3P7MAM6_DIBLA</name>
<gene>
    <name evidence="2" type="ORF">DILT_LOCUS10782</name>
</gene>
<sequence length="154" mass="16423">MTLSHFGYLAVFLAALSHEETFRIAGGTPFDEHGIMDCAVKNHPVNKKPPSEMQPVNAAANAGNTRPPSEMLPVNPPTNTGSAKHPSKIQPVNPPANAGNAKPPSVMQPFNQAANAGYNRLPSKDQITSTATYAFSLVPTLLVSAWLFAEMQLC</sequence>
<protein>
    <submittedName>
        <fullName evidence="2">Uncharacterized protein</fullName>
    </submittedName>
</protein>
<proteinExistence type="predicted"/>